<evidence type="ECO:0000313" key="4">
    <source>
        <dbReference type="Proteomes" id="UP000001349"/>
    </source>
</evidence>
<protein>
    <recommendedName>
        <fullName evidence="5">Nucleic acid binding OB-fold tRNA/helicase-type</fullName>
    </recommendedName>
</protein>
<keyword evidence="2" id="KW-0732">Signal</keyword>
<evidence type="ECO:0008006" key="5">
    <source>
        <dbReference type="Google" id="ProtNLM"/>
    </source>
</evidence>
<dbReference type="HOGENOM" id="CLU_1233269_0_0_9"/>
<dbReference type="STRING" id="394503.Ccel_2622"/>
<proteinExistence type="predicted"/>
<feature type="region of interest" description="Disordered" evidence="1">
    <location>
        <begin position="33"/>
        <end position="59"/>
    </location>
</feature>
<evidence type="ECO:0000313" key="3">
    <source>
        <dbReference type="EMBL" id="ACL76950.1"/>
    </source>
</evidence>
<dbReference type="Proteomes" id="UP000001349">
    <property type="component" value="Chromosome"/>
</dbReference>
<feature type="compositionally biased region" description="Polar residues" evidence="1">
    <location>
        <begin position="33"/>
        <end position="49"/>
    </location>
</feature>
<sequence length="224" mass="26067" precursor="true">MCSQRTLCKVKIVFLILISIFIFSGCSSQDSENSQFNGRQQKNETGVNRSNKKSFEDKLKNAKPFTEDESMKITEEKFKKQLKLLRSEKWNVSENDILKNGNIERLVSVLNNFKDPELPRYTVLKPKVKDILKNMDKYYGEKINFTGRILKISKNVKEESIDKMFDGEKFAEVYLGIEDEKVKLYTYRNFGILNQFEEGDKIEFSGWPVGTSENILVLVNRGIF</sequence>
<keyword evidence="4" id="KW-1185">Reference proteome</keyword>
<gene>
    <name evidence="3" type="ordered locus">Ccel_2622</name>
</gene>
<dbReference type="EMBL" id="CP001348">
    <property type="protein sequence ID" value="ACL76950.1"/>
    <property type="molecule type" value="Genomic_DNA"/>
</dbReference>
<accession>B8I6V8</accession>
<dbReference type="AlphaFoldDB" id="B8I6V8"/>
<reference evidence="3 4" key="1">
    <citation type="submission" date="2009-01" db="EMBL/GenBank/DDBJ databases">
        <title>Complete sequence of Clostridium cellulolyticum H10.</title>
        <authorList>
            <consortium name="US DOE Joint Genome Institute"/>
            <person name="Lucas S."/>
            <person name="Copeland A."/>
            <person name="Lapidus A."/>
            <person name="Glavina del Rio T."/>
            <person name="Dalin E."/>
            <person name="Tice H."/>
            <person name="Bruce D."/>
            <person name="Goodwin L."/>
            <person name="Pitluck S."/>
            <person name="Chertkov O."/>
            <person name="Saunders E."/>
            <person name="Brettin T."/>
            <person name="Detter J.C."/>
            <person name="Han C."/>
            <person name="Larimer F."/>
            <person name="Land M."/>
            <person name="Hauser L."/>
            <person name="Kyrpides N."/>
            <person name="Ivanova N."/>
            <person name="Zhou J."/>
            <person name="Richardson P."/>
        </authorList>
    </citation>
    <scope>NUCLEOTIDE SEQUENCE [LARGE SCALE GENOMIC DNA]</scope>
    <source>
        <strain evidence="4">ATCC 35319 / DSM 5812 / JCM 6584 / H10</strain>
    </source>
</reference>
<feature type="chain" id="PRO_5039690422" description="Nucleic acid binding OB-fold tRNA/helicase-type" evidence="2">
    <location>
        <begin position="25"/>
        <end position="224"/>
    </location>
</feature>
<organism evidence="3 4">
    <name type="scientific">Ruminiclostridium cellulolyticum (strain ATCC 35319 / DSM 5812 / JCM 6584 / H10)</name>
    <name type="common">Clostridium cellulolyticum</name>
    <dbReference type="NCBI Taxonomy" id="394503"/>
    <lineage>
        <taxon>Bacteria</taxon>
        <taxon>Bacillati</taxon>
        <taxon>Bacillota</taxon>
        <taxon>Clostridia</taxon>
        <taxon>Eubacteriales</taxon>
        <taxon>Oscillospiraceae</taxon>
        <taxon>Ruminiclostridium</taxon>
    </lineage>
</organism>
<dbReference type="KEGG" id="cce:Ccel_2622"/>
<evidence type="ECO:0000256" key="1">
    <source>
        <dbReference type="SAM" id="MobiDB-lite"/>
    </source>
</evidence>
<evidence type="ECO:0000256" key="2">
    <source>
        <dbReference type="SAM" id="SignalP"/>
    </source>
</evidence>
<dbReference type="RefSeq" id="WP_015926036.1">
    <property type="nucleotide sequence ID" value="NC_011898.1"/>
</dbReference>
<feature type="signal peptide" evidence="2">
    <location>
        <begin position="1"/>
        <end position="24"/>
    </location>
</feature>
<name>B8I6V8_RUMCH</name>
<dbReference type="PROSITE" id="PS51257">
    <property type="entry name" value="PROKAR_LIPOPROTEIN"/>
    <property type="match status" value="1"/>
</dbReference>